<sequence>MNLSNIQLHKSFKDKNVIKVITGIQNTNISQIHKIAKAAELAEASYLDIVANTKIVNFLKSFSPLPLCISSIDPIDIYNCVSMGADLVELGNYDYFYGRGIYLTPSHLIALVKEIKLLIGNIDICVTIPYYLDLSEQINLAQNLESIGVNLLQTEGLFLNNSSKDLSSFINGLSPSLLSTHYISKYVDIPLLTSSGMTSLYSPMATYCGASGIGISSAIKKKSNIIDMVKYIIDIKNSMMINKNIQQKEIDSILYTSFYNDVEKVVPSM</sequence>
<gene>
    <name evidence="5" type="primary">ycf23</name>
</gene>
<evidence type="ECO:0000256" key="3">
    <source>
        <dbReference type="ARBA" id="ARBA00021523"/>
    </source>
</evidence>
<reference evidence="5" key="1">
    <citation type="journal article" date="2017" name="J. Phycol.">
        <title>Analysis of chloroplast genomes and a supermatrix inform reclassification of the Rhodomelaceae (Rhodophyta).</title>
        <authorList>
            <person name="Diaz-Tapia P."/>
            <person name="Maggs C.A."/>
            <person name="West J.A."/>
            <person name="Verbruggen H."/>
        </authorList>
    </citation>
    <scope>NUCLEOTIDE SEQUENCE</scope>
    <source>
        <strain evidence="5">PD1107</strain>
    </source>
</reference>
<keyword evidence="4 5" id="KW-0934">Plastid</keyword>
<geneLocation type="chloroplast" evidence="5"/>
<dbReference type="AlphaFoldDB" id="A0A1Z1MLH8"/>
<dbReference type="SUPFAM" id="SSF51366">
    <property type="entry name" value="Ribulose-phoshate binding barrel"/>
    <property type="match status" value="1"/>
</dbReference>
<organism evidence="5">
    <name type="scientific">Dipterosiphonia australica</name>
    <dbReference type="NCBI Taxonomy" id="2007208"/>
    <lineage>
        <taxon>Eukaryota</taxon>
        <taxon>Rhodophyta</taxon>
        <taxon>Florideophyceae</taxon>
        <taxon>Rhodymeniophycidae</taxon>
        <taxon>Ceramiales</taxon>
        <taxon>Rhodomelaceae</taxon>
        <taxon>Herposiphonieae</taxon>
        <taxon>Dipterosiphonia</taxon>
    </lineage>
</organism>
<dbReference type="InterPro" id="IPR011060">
    <property type="entry name" value="RibuloseP-bd_barrel"/>
</dbReference>
<proteinExistence type="inferred from homology"/>
<evidence type="ECO:0000313" key="5">
    <source>
        <dbReference type="EMBL" id="ARW66786.1"/>
    </source>
</evidence>
<dbReference type="GeneID" id="33359990"/>
<dbReference type="PANTHER" id="PTHR36895:SF1">
    <property type="entry name" value="YCF23 PROTEIN"/>
    <property type="match status" value="1"/>
</dbReference>
<protein>
    <recommendedName>
        <fullName evidence="3">Uncharacterized protein ycf23</fullName>
    </recommendedName>
</protein>
<comment type="similarity">
    <text evidence="2">Belongs to the ycf23 family.</text>
</comment>
<dbReference type="GO" id="GO:0009536">
    <property type="term" value="C:plastid"/>
    <property type="evidence" value="ECO:0007669"/>
    <property type="project" value="UniProtKB-SubCell"/>
</dbReference>
<evidence type="ECO:0000256" key="1">
    <source>
        <dbReference type="ARBA" id="ARBA00004474"/>
    </source>
</evidence>
<dbReference type="EMBL" id="MF101444">
    <property type="protein sequence ID" value="ARW66786.1"/>
    <property type="molecule type" value="Genomic_DNA"/>
</dbReference>
<evidence type="ECO:0000256" key="2">
    <source>
        <dbReference type="ARBA" id="ARBA00009664"/>
    </source>
</evidence>
<dbReference type="PANTHER" id="PTHR36895">
    <property type="match status" value="1"/>
</dbReference>
<accession>A0A1Z1MLH8</accession>
<name>A0A1Z1MLH8_9FLOR</name>
<dbReference type="RefSeq" id="YP_009397600.1">
    <property type="nucleotide sequence ID" value="NC_035288.1"/>
</dbReference>
<evidence type="ECO:0000256" key="4">
    <source>
        <dbReference type="ARBA" id="ARBA00022640"/>
    </source>
</evidence>
<keyword evidence="5" id="KW-0150">Chloroplast</keyword>
<dbReference type="Pfam" id="PF04481">
    <property type="entry name" value="DUF561"/>
    <property type="match status" value="1"/>
</dbReference>
<dbReference type="InterPro" id="IPR007570">
    <property type="entry name" value="Uncharacterised_Ycf23"/>
</dbReference>
<comment type="subcellular location">
    <subcellularLocation>
        <location evidence="1">Plastid</location>
    </subcellularLocation>
</comment>